<name>A0A133UVD2_9EURY</name>
<organism evidence="2 3">
    <name type="scientific">candidate division MSBL1 archaeon SCGC-AAA259I09</name>
    <dbReference type="NCBI Taxonomy" id="1698267"/>
    <lineage>
        <taxon>Archaea</taxon>
        <taxon>Methanobacteriati</taxon>
        <taxon>Methanobacteriota</taxon>
        <taxon>candidate division MSBL1</taxon>
    </lineage>
</organism>
<protein>
    <recommendedName>
        <fullName evidence="1">Methyltransferase domain-containing protein</fullName>
    </recommendedName>
</protein>
<dbReference type="GO" id="GO:0032259">
    <property type="term" value="P:methylation"/>
    <property type="evidence" value="ECO:0007669"/>
    <property type="project" value="InterPro"/>
</dbReference>
<dbReference type="Pfam" id="PF13847">
    <property type="entry name" value="Methyltransf_31"/>
    <property type="match status" value="1"/>
</dbReference>
<dbReference type="SUPFAM" id="SSF53335">
    <property type="entry name" value="S-adenosyl-L-methionine-dependent methyltransferases"/>
    <property type="match status" value="1"/>
</dbReference>
<feature type="domain" description="Methyltransferase" evidence="1">
    <location>
        <begin position="47"/>
        <end position="139"/>
    </location>
</feature>
<proteinExistence type="predicted"/>
<sequence>MKKKELEIKLQKLEPHPNPSPELEQYMTPGDIAASLLYLAHSHGSIKGKKIYDLGCGTGRLAIGAALLGGKKIIGVDIDGEALKIAKKNSAQADVENIEWIRADVSNLELPETDTVIQNPPFGVQKKGADMVFLNKALQFGKDVYSIHKGVPKNRDYISEQVKELGGRITNRIEKEFHIPSQFKYHTRKVYRFKVDLYRIIRR</sequence>
<dbReference type="CDD" id="cd02440">
    <property type="entry name" value="AdoMet_MTases"/>
    <property type="match status" value="1"/>
</dbReference>
<dbReference type="InterPro" id="IPR002052">
    <property type="entry name" value="DNA_methylase_N6_adenine_CS"/>
</dbReference>
<dbReference type="InterPro" id="IPR025714">
    <property type="entry name" value="Methyltranfer_dom"/>
</dbReference>
<dbReference type="PROSITE" id="PS00092">
    <property type="entry name" value="N6_MTASE"/>
    <property type="match status" value="1"/>
</dbReference>
<reference evidence="2 3" key="1">
    <citation type="journal article" date="2016" name="Sci. Rep.">
        <title>Metabolic traits of an uncultured archaeal lineage -MSBL1- from brine pools of the Red Sea.</title>
        <authorList>
            <person name="Mwirichia R."/>
            <person name="Alam I."/>
            <person name="Rashid M."/>
            <person name="Vinu M."/>
            <person name="Ba-Alawi W."/>
            <person name="Anthony Kamau A."/>
            <person name="Kamanda Ngugi D."/>
            <person name="Goker M."/>
            <person name="Klenk H.P."/>
            <person name="Bajic V."/>
            <person name="Stingl U."/>
        </authorList>
    </citation>
    <scope>NUCLEOTIDE SEQUENCE [LARGE SCALE GENOMIC DNA]</scope>
    <source>
        <strain evidence="2">SCGC-AAA259I09</strain>
    </source>
</reference>
<comment type="caution">
    <text evidence="2">The sequence shown here is derived from an EMBL/GenBank/DDBJ whole genome shotgun (WGS) entry which is preliminary data.</text>
</comment>
<accession>A0A133UVD2</accession>
<dbReference type="PRINTS" id="PR00507">
    <property type="entry name" value="N12N6MTFRASE"/>
</dbReference>
<keyword evidence="3" id="KW-1185">Reference proteome</keyword>
<dbReference type="EMBL" id="LHXR01000008">
    <property type="protein sequence ID" value="KXA98129.1"/>
    <property type="molecule type" value="Genomic_DNA"/>
</dbReference>
<dbReference type="GO" id="GO:0008168">
    <property type="term" value="F:methyltransferase activity"/>
    <property type="evidence" value="ECO:0007669"/>
    <property type="project" value="InterPro"/>
</dbReference>
<dbReference type="InterPro" id="IPR029063">
    <property type="entry name" value="SAM-dependent_MTases_sf"/>
</dbReference>
<dbReference type="PANTHER" id="PTHR23290">
    <property type="entry name" value="RRNA N6-ADENOSINE-METHYLTRANSFERASE METTL5"/>
    <property type="match status" value="1"/>
</dbReference>
<dbReference type="Proteomes" id="UP000070463">
    <property type="component" value="Unassembled WGS sequence"/>
</dbReference>
<dbReference type="GO" id="GO:0003676">
    <property type="term" value="F:nucleic acid binding"/>
    <property type="evidence" value="ECO:0007669"/>
    <property type="project" value="InterPro"/>
</dbReference>
<dbReference type="PANTHER" id="PTHR23290:SF0">
    <property type="entry name" value="RRNA N6-ADENOSINE-METHYLTRANSFERASE METTL5"/>
    <property type="match status" value="1"/>
</dbReference>
<dbReference type="InterPro" id="IPR051720">
    <property type="entry name" value="rRNA_MeTrfase/Polyamine_Synth"/>
</dbReference>
<evidence type="ECO:0000313" key="3">
    <source>
        <dbReference type="Proteomes" id="UP000070463"/>
    </source>
</evidence>
<evidence type="ECO:0000313" key="2">
    <source>
        <dbReference type="EMBL" id="KXA98129.1"/>
    </source>
</evidence>
<dbReference type="AlphaFoldDB" id="A0A133UVD2"/>
<gene>
    <name evidence="2" type="ORF">AKJ37_01270</name>
</gene>
<dbReference type="Gene3D" id="3.40.50.150">
    <property type="entry name" value="Vaccinia Virus protein VP39"/>
    <property type="match status" value="1"/>
</dbReference>
<evidence type="ECO:0000259" key="1">
    <source>
        <dbReference type="Pfam" id="PF13847"/>
    </source>
</evidence>